<sequence>MSILLLLLALSLPLSARPVVTEIQGVEGALLSNVRAHLGLVQARNLDEVSVWRLRQMSADAREEIRQALRPFGYYQPSIEVRLIEPEGDSDPWRAQIQIQPGEPVTIGQADLQITGPGADHPELKQWRESWPLSEGRVLHHPTWEAGWQALTEIANGHGFFDHRFERRDVLVDPDRNQAAIDLHFETGQRYRFSGYTTEPTPFSERLLDRLTIIEPDEAYSRQRVDEQREILARAGLFERIVVEEERDAETGRVNLHYRLDPRPRDSYRATLGFGTDTGARVQLGWVRHYLSSRGNRLDSGIGFQQADGEYVLRSEYFHPRGNRPGDFLTAGGVLRSQQDDFRFRDENRQEAVFDSFDGRREQVELRLGRLQERLFWRQRFQTIEERLFVAVLNESFDAFREASLSEENEALLAANPELAPFLKTETNTVALGATWRLPNISGTGFTTHGQILEARLLGAHESAGSDVSFAQAYLHGRWHVLFGERHKLLFAGELGYTEADTSTLDLALDERTLDLSITELPERYRFKTGGDRSVRGYGFESLSTNRNGANHIVTASMEYEYRVGENWSLAAFYDIGNAFNDWDERKLKRGVGAGFRWYTLIGPIQLDIAQALDDVDKPWRVHFTIGTRLL</sequence>
<dbReference type="InterPro" id="IPR035243">
    <property type="entry name" value="TamA_POTRA_Dom_1"/>
</dbReference>
<protein>
    <submittedName>
        <fullName evidence="7">BamA/TamA family outer membrane protein</fullName>
    </submittedName>
</protein>
<keyword evidence="3" id="KW-0732">Signal</keyword>
<comment type="subcellular location">
    <subcellularLocation>
        <location evidence="1">Membrane</location>
    </subcellularLocation>
</comment>
<evidence type="ECO:0000256" key="3">
    <source>
        <dbReference type="SAM" id="SignalP"/>
    </source>
</evidence>
<evidence type="ECO:0000259" key="6">
    <source>
        <dbReference type="Pfam" id="PF17243"/>
    </source>
</evidence>
<dbReference type="AlphaFoldDB" id="A0A845UZ69"/>
<organism evidence="7 8">
    <name type="scientific">Wenzhouxiangella limi</name>
    <dbReference type="NCBI Taxonomy" id="2707351"/>
    <lineage>
        <taxon>Bacteria</taxon>
        <taxon>Pseudomonadati</taxon>
        <taxon>Pseudomonadota</taxon>
        <taxon>Gammaproteobacteria</taxon>
        <taxon>Chromatiales</taxon>
        <taxon>Wenzhouxiangellaceae</taxon>
        <taxon>Wenzhouxiangella</taxon>
    </lineage>
</organism>
<name>A0A845UZ69_9GAMM</name>
<feature type="chain" id="PRO_5032916754" evidence="3">
    <location>
        <begin position="17"/>
        <end position="631"/>
    </location>
</feature>
<accession>A0A845UZ69</accession>
<dbReference type="Gene3D" id="2.40.160.50">
    <property type="entry name" value="membrane protein fhac: a member of the omp85/tpsb transporter family"/>
    <property type="match status" value="1"/>
</dbReference>
<dbReference type="Proteomes" id="UP000484885">
    <property type="component" value="Unassembled WGS sequence"/>
</dbReference>
<evidence type="ECO:0000259" key="4">
    <source>
        <dbReference type="Pfam" id="PF01103"/>
    </source>
</evidence>
<evidence type="ECO:0000259" key="5">
    <source>
        <dbReference type="Pfam" id="PF07244"/>
    </source>
</evidence>
<dbReference type="Pfam" id="PF07244">
    <property type="entry name" value="POTRA"/>
    <property type="match status" value="1"/>
</dbReference>
<dbReference type="EMBL" id="JAAGSC010000040">
    <property type="protein sequence ID" value="NDY95784.1"/>
    <property type="molecule type" value="Genomic_DNA"/>
</dbReference>
<dbReference type="Pfam" id="PF17243">
    <property type="entry name" value="POTRA_TamA_1"/>
    <property type="match status" value="1"/>
</dbReference>
<dbReference type="Gene3D" id="3.10.20.310">
    <property type="entry name" value="membrane protein fhac"/>
    <property type="match status" value="3"/>
</dbReference>
<dbReference type="Pfam" id="PF01103">
    <property type="entry name" value="Omp85"/>
    <property type="match status" value="1"/>
</dbReference>
<proteinExistence type="predicted"/>
<evidence type="ECO:0000256" key="2">
    <source>
        <dbReference type="ARBA" id="ARBA00023136"/>
    </source>
</evidence>
<feature type="domain" description="POTRA" evidence="5">
    <location>
        <begin position="202"/>
        <end position="262"/>
    </location>
</feature>
<dbReference type="InterPro" id="IPR010827">
    <property type="entry name" value="BamA/TamA_POTRA"/>
</dbReference>
<keyword evidence="8" id="KW-1185">Reference proteome</keyword>
<evidence type="ECO:0000256" key="1">
    <source>
        <dbReference type="ARBA" id="ARBA00004370"/>
    </source>
</evidence>
<dbReference type="RefSeq" id="WP_164211165.1">
    <property type="nucleotide sequence ID" value="NZ_JAAGSC010000040.1"/>
</dbReference>
<feature type="domain" description="Bacterial surface antigen (D15)" evidence="4">
    <location>
        <begin position="308"/>
        <end position="629"/>
    </location>
</feature>
<gene>
    <name evidence="7" type="ORF">G3I74_08595</name>
</gene>
<evidence type="ECO:0000313" key="7">
    <source>
        <dbReference type="EMBL" id="NDY95784.1"/>
    </source>
</evidence>
<comment type="caution">
    <text evidence="7">The sequence shown here is derived from an EMBL/GenBank/DDBJ whole genome shotgun (WGS) entry which is preliminary data.</text>
</comment>
<dbReference type="GO" id="GO:0019867">
    <property type="term" value="C:outer membrane"/>
    <property type="evidence" value="ECO:0007669"/>
    <property type="project" value="InterPro"/>
</dbReference>
<feature type="domain" description="TamA POTRA" evidence="6">
    <location>
        <begin position="22"/>
        <end position="101"/>
    </location>
</feature>
<feature type="signal peptide" evidence="3">
    <location>
        <begin position="1"/>
        <end position="16"/>
    </location>
</feature>
<evidence type="ECO:0000313" key="8">
    <source>
        <dbReference type="Proteomes" id="UP000484885"/>
    </source>
</evidence>
<reference evidence="7 8" key="1">
    <citation type="submission" date="2020-02" db="EMBL/GenBank/DDBJ databases">
        <authorList>
            <person name="Zhang X.-Y."/>
        </authorList>
    </citation>
    <scope>NUCLEOTIDE SEQUENCE [LARGE SCALE GENOMIC DNA]</scope>
    <source>
        <strain evidence="7 8">C33</strain>
    </source>
</reference>
<dbReference type="InterPro" id="IPR000184">
    <property type="entry name" value="Bac_surfAg_D15"/>
</dbReference>
<keyword evidence="2" id="KW-0472">Membrane</keyword>